<dbReference type="EMBL" id="JAJSOF020000027">
    <property type="protein sequence ID" value="KAJ4433347.1"/>
    <property type="molecule type" value="Genomic_DNA"/>
</dbReference>
<sequence length="290" mass="33415">MSPGSSTESYPAFARIGLRENPGKNLNQVTCPYQDSNLGHLLSRPDALAVTPQLCTEMENALRRLCLPLVGNHCDYTNYEECVPHKSDTFYSFVRSHSQYYNITSIAVVGWSVAQAIRACVLVSEKIQKRRRNRVHTKKGQPKKLSEREERFILKKIKENPRLSATKLAACVREEFSKQVGAETIRKVLGKEEFNGRKVTKRARERQTEADENVNKRTTRRRQGEQRDNIENKETTMRTRGPQRDGKKSKGTTRKRRRRHREQPDDNENKGSTTRRQGEQGDNKEKKGTT</sequence>
<dbReference type="Pfam" id="PF01498">
    <property type="entry name" value="HTH_Tnp_Tc3_2"/>
    <property type="match status" value="1"/>
</dbReference>
<evidence type="ECO:0000256" key="1">
    <source>
        <dbReference type="SAM" id="MobiDB-lite"/>
    </source>
</evidence>
<feature type="compositionally biased region" description="Basic and acidic residues" evidence="1">
    <location>
        <begin position="205"/>
        <end position="215"/>
    </location>
</feature>
<gene>
    <name evidence="3" type="ORF">ANN_15606</name>
</gene>
<feature type="region of interest" description="Disordered" evidence="1">
    <location>
        <begin position="197"/>
        <end position="290"/>
    </location>
</feature>
<reference evidence="3 4" key="1">
    <citation type="journal article" date="2022" name="Allergy">
        <title>Genome assembly and annotation of Periplaneta americana reveal a comprehensive cockroach allergen profile.</title>
        <authorList>
            <person name="Wang L."/>
            <person name="Xiong Q."/>
            <person name="Saelim N."/>
            <person name="Wang L."/>
            <person name="Nong W."/>
            <person name="Wan A.T."/>
            <person name="Shi M."/>
            <person name="Liu X."/>
            <person name="Cao Q."/>
            <person name="Hui J.H.L."/>
            <person name="Sookrung N."/>
            <person name="Leung T.F."/>
            <person name="Tungtrongchitr A."/>
            <person name="Tsui S.K.W."/>
        </authorList>
    </citation>
    <scope>NUCLEOTIDE SEQUENCE [LARGE SCALE GENOMIC DNA]</scope>
    <source>
        <strain evidence="3">PWHHKU_190912</strain>
    </source>
</reference>
<name>A0ABQ8SGX4_PERAM</name>
<keyword evidence="4" id="KW-1185">Reference proteome</keyword>
<feature type="compositionally biased region" description="Basic residues" evidence="1">
    <location>
        <begin position="249"/>
        <end position="261"/>
    </location>
</feature>
<dbReference type="InterPro" id="IPR002492">
    <property type="entry name" value="Transposase_Tc1-like"/>
</dbReference>
<evidence type="ECO:0000313" key="3">
    <source>
        <dbReference type="EMBL" id="KAJ4433347.1"/>
    </source>
</evidence>
<feature type="compositionally biased region" description="Basic and acidic residues" evidence="1">
    <location>
        <begin position="222"/>
        <end position="248"/>
    </location>
</feature>
<evidence type="ECO:0000313" key="4">
    <source>
        <dbReference type="Proteomes" id="UP001148838"/>
    </source>
</evidence>
<accession>A0ABQ8SGX4</accession>
<dbReference type="Proteomes" id="UP001148838">
    <property type="component" value="Unassembled WGS sequence"/>
</dbReference>
<comment type="caution">
    <text evidence="3">The sequence shown here is derived from an EMBL/GenBank/DDBJ whole genome shotgun (WGS) entry which is preliminary data.</text>
</comment>
<feature type="domain" description="Transposase Tc1-like" evidence="2">
    <location>
        <begin position="151"/>
        <end position="202"/>
    </location>
</feature>
<organism evidence="3 4">
    <name type="scientific">Periplaneta americana</name>
    <name type="common">American cockroach</name>
    <name type="synonym">Blatta americana</name>
    <dbReference type="NCBI Taxonomy" id="6978"/>
    <lineage>
        <taxon>Eukaryota</taxon>
        <taxon>Metazoa</taxon>
        <taxon>Ecdysozoa</taxon>
        <taxon>Arthropoda</taxon>
        <taxon>Hexapoda</taxon>
        <taxon>Insecta</taxon>
        <taxon>Pterygota</taxon>
        <taxon>Neoptera</taxon>
        <taxon>Polyneoptera</taxon>
        <taxon>Dictyoptera</taxon>
        <taxon>Blattodea</taxon>
        <taxon>Blattoidea</taxon>
        <taxon>Blattidae</taxon>
        <taxon>Blattinae</taxon>
        <taxon>Periplaneta</taxon>
    </lineage>
</organism>
<proteinExistence type="predicted"/>
<protein>
    <recommendedName>
        <fullName evidence="2">Transposase Tc1-like domain-containing protein</fullName>
    </recommendedName>
</protein>
<evidence type="ECO:0000259" key="2">
    <source>
        <dbReference type="Pfam" id="PF01498"/>
    </source>
</evidence>
<feature type="compositionally biased region" description="Basic and acidic residues" evidence="1">
    <location>
        <begin position="276"/>
        <end position="290"/>
    </location>
</feature>